<sequence>MNYSRSAIKRWINTIINRELEHKPFIDRNKLKLEIQRDAIALFKTNAEFIDKENENDLSSSASSKKSPVMLLENCGFYFDDAELIKNIKKYIKIEATVIFDRQYNKGHFNNKYVERGIPLFECSTVQFCFNVPRLRDRTLLTEKREESKDDHSPYLYQDGKGELILNRAPEIYLGCEVYGSRLEWSKVWIPDIDFQPGMTFQDPEFKRLNYGFPKILELGKPYKFLAVSYGGIVKLQGINENGHAVTLYEGTLEQSKDEQSHNKCAPDITSGLGENDNSGKKIKSLPNDRSKPEIGG</sequence>
<feature type="region of interest" description="Disordered" evidence="1">
    <location>
        <begin position="256"/>
        <end position="297"/>
    </location>
</feature>
<evidence type="ECO:0000313" key="2">
    <source>
        <dbReference type="EMBL" id="SPD76526.1"/>
    </source>
</evidence>
<name>A0A445N4A8_9BACT</name>
<dbReference type="AlphaFoldDB" id="A0A445N4A8"/>
<reference evidence="2" key="1">
    <citation type="submission" date="2018-01" db="EMBL/GenBank/DDBJ databases">
        <authorList>
            <person name="Regsiter A."/>
            <person name="William W."/>
        </authorList>
    </citation>
    <scope>NUCLEOTIDE SEQUENCE</scope>
    <source>
        <strain evidence="2">TRIP AH-1</strain>
    </source>
</reference>
<organism evidence="2">
    <name type="scientific">uncultured Desulfobacterium sp</name>
    <dbReference type="NCBI Taxonomy" id="201089"/>
    <lineage>
        <taxon>Bacteria</taxon>
        <taxon>Pseudomonadati</taxon>
        <taxon>Thermodesulfobacteriota</taxon>
        <taxon>Desulfobacteria</taxon>
        <taxon>Desulfobacterales</taxon>
        <taxon>Desulfobacteriaceae</taxon>
        <taxon>Desulfobacterium</taxon>
        <taxon>environmental samples</taxon>
    </lineage>
</organism>
<protein>
    <submittedName>
        <fullName evidence="2">Uncharacterized protein</fullName>
    </submittedName>
</protein>
<proteinExistence type="predicted"/>
<feature type="compositionally biased region" description="Basic and acidic residues" evidence="1">
    <location>
        <begin position="287"/>
        <end position="297"/>
    </location>
</feature>
<dbReference type="EMBL" id="OJIN01000246">
    <property type="protein sequence ID" value="SPD76526.1"/>
    <property type="molecule type" value="Genomic_DNA"/>
</dbReference>
<gene>
    <name evidence="2" type="ORF">PITCH_A990003</name>
</gene>
<accession>A0A445N4A8</accession>
<evidence type="ECO:0000256" key="1">
    <source>
        <dbReference type="SAM" id="MobiDB-lite"/>
    </source>
</evidence>